<accession>A0AAN6Q5Z6</accession>
<organism evidence="1 2">
    <name type="scientific">Parathielavia hyrcaniae</name>
    <dbReference type="NCBI Taxonomy" id="113614"/>
    <lineage>
        <taxon>Eukaryota</taxon>
        <taxon>Fungi</taxon>
        <taxon>Dikarya</taxon>
        <taxon>Ascomycota</taxon>
        <taxon>Pezizomycotina</taxon>
        <taxon>Sordariomycetes</taxon>
        <taxon>Sordariomycetidae</taxon>
        <taxon>Sordariales</taxon>
        <taxon>Chaetomiaceae</taxon>
        <taxon>Parathielavia</taxon>
    </lineage>
</organism>
<reference evidence="1" key="1">
    <citation type="journal article" date="2023" name="Mol. Phylogenet. Evol.">
        <title>Genome-scale phylogeny and comparative genomics of the fungal order Sordariales.</title>
        <authorList>
            <person name="Hensen N."/>
            <person name="Bonometti L."/>
            <person name="Westerberg I."/>
            <person name="Brannstrom I.O."/>
            <person name="Guillou S."/>
            <person name="Cros-Aarteil S."/>
            <person name="Calhoun S."/>
            <person name="Haridas S."/>
            <person name="Kuo A."/>
            <person name="Mondo S."/>
            <person name="Pangilinan J."/>
            <person name="Riley R."/>
            <person name="LaButti K."/>
            <person name="Andreopoulos B."/>
            <person name="Lipzen A."/>
            <person name="Chen C."/>
            <person name="Yan M."/>
            <person name="Daum C."/>
            <person name="Ng V."/>
            <person name="Clum A."/>
            <person name="Steindorff A."/>
            <person name="Ohm R.A."/>
            <person name="Martin F."/>
            <person name="Silar P."/>
            <person name="Natvig D.O."/>
            <person name="Lalanne C."/>
            <person name="Gautier V."/>
            <person name="Ament-Velasquez S.L."/>
            <person name="Kruys A."/>
            <person name="Hutchinson M.I."/>
            <person name="Powell A.J."/>
            <person name="Barry K."/>
            <person name="Miller A.N."/>
            <person name="Grigoriev I.V."/>
            <person name="Debuchy R."/>
            <person name="Gladieux P."/>
            <person name="Hiltunen Thoren M."/>
            <person name="Johannesson H."/>
        </authorList>
    </citation>
    <scope>NUCLEOTIDE SEQUENCE</scope>
    <source>
        <strain evidence="1">CBS 757.83</strain>
    </source>
</reference>
<protein>
    <submittedName>
        <fullName evidence="1">Uncharacterized protein</fullName>
    </submittedName>
</protein>
<evidence type="ECO:0000313" key="2">
    <source>
        <dbReference type="Proteomes" id="UP001305647"/>
    </source>
</evidence>
<name>A0AAN6Q5Z6_9PEZI</name>
<dbReference type="AlphaFoldDB" id="A0AAN6Q5Z6"/>
<sequence length="183" mass="19695">MRASSRSLCCHESGPGLDISTFPLPLLGRLMNRKSEVGNVIRTTWAPGKVPIPWPGDPLSNSCVPSPPWALSSFGRVLGHSETDPPTLRPSDPQALSNGSLLQRRARALLNPPIQSAMPLQCTPISTTVVRTKASRQTTTQPCMNVHHQSPSRQSSTQCPFPHVAQCLRHASIPCVTKAAPSP</sequence>
<comment type="caution">
    <text evidence="1">The sequence shown here is derived from an EMBL/GenBank/DDBJ whole genome shotgun (WGS) entry which is preliminary data.</text>
</comment>
<gene>
    <name evidence="1" type="ORF">N658DRAFT_246915</name>
</gene>
<dbReference type="EMBL" id="MU863627">
    <property type="protein sequence ID" value="KAK4104208.1"/>
    <property type="molecule type" value="Genomic_DNA"/>
</dbReference>
<dbReference type="Proteomes" id="UP001305647">
    <property type="component" value="Unassembled WGS sequence"/>
</dbReference>
<evidence type="ECO:0000313" key="1">
    <source>
        <dbReference type="EMBL" id="KAK4104208.1"/>
    </source>
</evidence>
<proteinExistence type="predicted"/>
<reference evidence="1" key="2">
    <citation type="submission" date="2023-05" db="EMBL/GenBank/DDBJ databases">
        <authorList>
            <consortium name="Lawrence Berkeley National Laboratory"/>
            <person name="Steindorff A."/>
            <person name="Hensen N."/>
            <person name="Bonometti L."/>
            <person name="Westerberg I."/>
            <person name="Brannstrom I.O."/>
            <person name="Guillou S."/>
            <person name="Cros-Aarteil S."/>
            <person name="Calhoun S."/>
            <person name="Haridas S."/>
            <person name="Kuo A."/>
            <person name="Mondo S."/>
            <person name="Pangilinan J."/>
            <person name="Riley R."/>
            <person name="Labutti K."/>
            <person name="Andreopoulos B."/>
            <person name="Lipzen A."/>
            <person name="Chen C."/>
            <person name="Yanf M."/>
            <person name="Daum C."/>
            <person name="Ng V."/>
            <person name="Clum A."/>
            <person name="Ohm R."/>
            <person name="Martin F."/>
            <person name="Silar P."/>
            <person name="Natvig D."/>
            <person name="Lalanne C."/>
            <person name="Gautier V."/>
            <person name="Ament-Velasquez S.L."/>
            <person name="Kruys A."/>
            <person name="Hutchinson M.I."/>
            <person name="Powell A.J."/>
            <person name="Barry K."/>
            <person name="Miller A.N."/>
            <person name="Grigoriev I.V."/>
            <person name="Debuchy R."/>
            <person name="Gladieux P."/>
            <person name="Thoren M.H."/>
            <person name="Johannesson H."/>
        </authorList>
    </citation>
    <scope>NUCLEOTIDE SEQUENCE</scope>
    <source>
        <strain evidence="1">CBS 757.83</strain>
    </source>
</reference>
<keyword evidence="2" id="KW-1185">Reference proteome</keyword>